<accession>A0A835RH31</accession>
<evidence type="ECO:0000313" key="2">
    <source>
        <dbReference type="Proteomes" id="UP000639772"/>
    </source>
</evidence>
<dbReference type="InterPro" id="IPR009291">
    <property type="entry name" value="Vps62"/>
</dbReference>
<dbReference type="Pfam" id="PF06101">
    <property type="entry name" value="Vps62"/>
    <property type="match status" value="1"/>
</dbReference>
<gene>
    <name evidence="1" type="ORF">HPP92_007196</name>
</gene>
<organism evidence="1 2">
    <name type="scientific">Vanilla planifolia</name>
    <name type="common">Vanilla</name>
    <dbReference type="NCBI Taxonomy" id="51239"/>
    <lineage>
        <taxon>Eukaryota</taxon>
        <taxon>Viridiplantae</taxon>
        <taxon>Streptophyta</taxon>
        <taxon>Embryophyta</taxon>
        <taxon>Tracheophyta</taxon>
        <taxon>Spermatophyta</taxon>
        <taxon>Magnoliopsida</taxon>
        <taxon>Liliopsida</taxon>
        <taxon>Asparagales</taxon>
        <taxon>Orchidaceae</taxon>
        <taxon>Vanilloideae</taxon>
        <taxon>Vanilleae</taxon>
        <taxon>Vanilla</taxon>
    </lineage>
</organism>
<protein>
    <submittedName>
        <fullName evidence="1">Uncharacterized protein</fullName>
    </submittedName>
</protein>
<dbReference type="EMBL" id="JADCNM010000003">
    <property type="protein sequence ID" value="KAG0490333.1"/>
    <property type="molecule type" value="Genomic_DNA"/>
</dbReference>
<dbReference type="PANTHER" id="PTHR48166">
    <property type="entry name" value="EXPRESSED PROTEIN"/>
    <property type="match status" value="1"/>
</dbReference>
<reference evidence="1 2" key="1">
    <citation type="journal article" date="2020" name="Nat. Food">
        <title>A phased Vanilla planifolia genome enables genetic improvement of flavour and production.</title>
        <authorList>
            <person name="Hasing T."/>
            <person name="Tang H."/>
            <person name="Brym M."/>
            <person name="Khazi F."/>
            <person name="Huang T."/>
            <person name="Chambers A.H."/>
        </authorList>
    </citation>
    <scope>NUCLEOTIDE SEQUENCE [LARGE SCALE GENOMIC DNA]</scope>
    <source>
        <tissue evidence="1">Leaf</tissue>
    </source>
</reference>
<name>A0A835RH31_VANPL</name>
<evidence type="ECO:0000313" key="1">
    <source>
        <dbReference type="EMBL" id="KAG0490333.1"/>
    </source>
</evidence>
<comment type="caution">
    <text evidence="1">The sequence shown here is derived from an EMBL/GenBank/DDBJ whole genome shotgun (WGS) entry which is preliminary data.</text>
</comment>
<dbReference type="Proteomes" id="UP000639772">
    <property type="component" value="Chromosome 3"/>
</dbReference>
<dbReference type="OrthoDB" id="188042at2759"/>
<dbReference type="PANTHER" id="PTHR48166:SF4">
    <property type="entry name" value="OS03G0142900 PROTEIN"/>
    <property type="match status" value="1"/>
</dbReference>
<sequence length="203" mass="22672">MVFSKWCCFTQEGDEDGQPIDLDGSNLPAGGYNDGEYWIDLPDDDRSDQLKLGSIHSSELYVHVKPALGGTFTDIVMWVLLLQWSCNTQGWFAEYLSQKIGQHVGDWEHFTLRISNFTGELCAIFFSQHSGGEWVNASNLEYIEGNRAIIYSSKSGHASFPHPGTYLQGSDKLGVGVRNDAARSKFYVDSSVHYQIIAAEYKG</sequence>
<dbReference type="AlphaFoldDB" id="A0A835RH31"/>
<proteinExistence type="predicted"/>